<evidence type="ECO:0000313" key="6">
    <source>
        <dbReference type="Proteomes" id="UP000245383"/>
    </source>
</evidence>
<dbReference type="InterPro" id="IPR029063">
    <property type="entry name" value="SAM-dependent_MTases_sf"/>
</dbReference>
<comment type="caution">
    <text evidence="5">The sequence shown here is derived from an EMBL/GenBank/DDBJ whole genome shotgun (WGS) entry which is preliminary data.</text>
</comment>
<comment type="similarity">
    <text evidence="1">Belongs to the methyltransferase superfamily.</text>
</comment>
<dbReference type="SUPFAM" id="SSF53335">
    <property type="entry name" value="S-adenosyl-L-methionine-dependent methyltransferases"/>
    <property type="match status" value="1"/>
</dbReference>
<accession>A0A2T9YI51</accession>
<dbReference type="GO" id="GO:0032259">
    <property type="term" value="P:methylation"/>
    <property type="evidence" value="ECO:0007669"/>
    <property type="project" value="UniProtKB-KW"/>
</dbReference>
<organism evidence="5 6">
    <name type="scientific">Smittium simulii</name>
    <dbReference type="NCBI Taxonomy" id="133385"/>
    <lineage>
        <taxon>Eukaryota</taxon>
        <taxon>Fungi</taxon>
        <taxon>Fungi incertae sedis</taxon>
        <taxon>Zoopagomycota</taxon>
        <taxon>Kickxellomycotina</taxon>
        <taxon>Harpellomycetes</taxon>
        <taxon>Harpellales</taxon>
        <taxon>Legeriomycetaceae</taxon>
        <taxon>Smittium</taxon>
    </lineage>
</organism>
<dbReference type="InterPro" id="IPR051052">
    <property type="entry name" value="Diverse_substrate_MTase"/>
</dbReference>
<keyword evidence="3" id="KW-0808">Transferase</keyword>
<dbReference type="OrthoDB" id="10027013at2759"/>
<dbReference type="Gene3D" id="3.40.50.150">
    <property type="entry name" value="Vaccinia Virus protein VP39"/>
    <property type="match status" value="1"/>
</dbReference>
<dbReference type="STRING" id="133385.A0A2T9YI51"/>
<protein>
    <recommendedName>
        <fullName evidence="4">Methyltransferase type 11 domain-containing protein</fullName>
    </recommendedName>
</protein>
<evidence type="ECO:0000256" key="2">
    <source>
        <dbReference type="ARBA" id="ARBA00022603"/>
    </source>
</evidence>
<keyword evidence="6" id="KW-1185">Reference proteome</keyword>
<dbReference type="CDD" id="cd02440">
    <property type="entry name" value="AdoMet_MTases"/>
    <property type="match status" value="1"/>
</dbReference>
<evidence type="ECO:0000313" key="5">
    <source>
        <dbReference type="EMBL" id="PVU92028.1"/>
    </source>
</evidence>
<evidence type="ECO:0000256" key="1">
    <source>
        <dbReference type="ARBA" id="ARBA00008361"/>
    </source>
</evidence>
<proteinExistence type="inferred from homology"/>
<evidence type="ECO:0000256" key="3">
    <source>
        <dbReference type="ARBA" id="ARBA00022679"/>
    </source>
</evidence>
<sequence>MSTYSNDSYNYSGYATSRPTYNPDLIKFLLDYHLSCPGNKTHTALDAATGTGIFARLLCKSFTKTIATDISEKMLAVAAQTTDDTLPIEYLQLSSEDLSSIPDHSIDLLTVATGAHWFKSEAFMKEAKRVLVPNGTLAIFGYSGFGEFVALPECSRIFREYGMDIIGPYWDTGRDILTRLYSHYSHLATNMGFKDVALNIYPKSSEPYVGTHYSVLDAPTIINHKFTWGSFYNFIKTWSAATNYNLAHPNQTDINLLTIERLMKAAGTADFDQNLEFNMEQSILICRA</sequence>
<keyword evidence="2" id="KW-0489">Methyltransferase</keyword>
<dbReference type="PANTHER" id="PTHR44942:SF4">
    <property type="entry name" value="METHYLTRANSFERASE TYPE 11 DOMAIN-CONTAINING PROTEIN"/>
    <property type="match status" value="1"/>
</dbReference>
<dbReference type="Pfam" id="PF08241">
    <property type="entry name" value="Methyltransf_11"/>
    <property type="match status" value="1"/>
</dbReference>
<evidence type="ECO:0000259" key="4">
    <source>
        <dbReference type="Pfam" id="PF08241"/>
    </source>
</evidence>
<dbReference type="AlphaFoldDB" id="A0A2T9YI51"/>
<dbReference type="EMBL" id="MBFR01000177">
    <property type="protein sequence ID" value="PVU92028.1"/>
    <property type="molecule type" value="Genomic_DNA"/>
</dbReference>
<feature type="domain" description="Methyltransferase type 11" evidence="4">
    <location>
        <begin position="45"/>
        <end position="139"/>
    </location>
</feature>
<name>A0A2T9YI51_9FUNG</name>
<dbReference type="GO" id="GO:0008757">
    <property type="term" value="F:S-adenosylmethionine-dependent methyltransferase activity"/>
    <property type="evidence" value="ECO:0007669"/>
    <property type="project" value="InterPro"/>
</dbReference>
<dbReference type="PANTHER" id="PTHR44942">
    <property type="entry name" value="METHYLTRANSF_11 DOMAIN-CONTAINING PROTEIN"/>
    <property type="match status" value="1"/>
</dbReference>
<dbReference type="Proteomes" id="UP000245383">
    <property type="component" value="Unassembled WGS sequence"/>
</dbReference>
<reference evidence="5 6" key="1">
    <citation type="journal article" date="2018" name="MBio">
        <title>Comparative Genomics Reveals the Core Gene Toolbox for the Fungus-Insect Symbiosis.</title>
        <authorList>
            <person name="Wang Y."/>
            <person name="Stata M."/>
            <person name="Wang W."/>
            <person name="Stajich J.E."/>
            <person name="White M.M."/>
            <person name="Moncalvo J.M."/>
        </authorList>
    </citation>
    <scope>NUCLEOTIDE SEQUENCE [LARGE SCALE GENOMIC DNA]</scope>
    <source>
        <strain evidence="5 6">SWE-8-4</strain>
    </source>
</reference>
<gene>
    <name evidence="5" type="ORF">BB561_004069</name>
</gene>
<dbReference type="InterPro" id="IPR013216">
    <property type="entry name" value="Methyltransf_11"/>
</dbReference>